<evidence type="ECO:0000313" key="2">
    <source>
        <dbReference type="Proteomes" id="UP001307839"/>
    </source>
</evidence>
<gene>
    <name evidence="1" type="ORF">V0R53_10910</name>
</gene>
<comment type="caution">
    <text evidence="1">The sequence shown here is derived from an EMBL/GenBank/DDBJ whole genome shotgun (WGS) entry which is preliminary data.</text>
</comment>
<protein>
    <recommendedName>
        <fullName evidence="3">Helix-turn-helix domain-containing protein</fullName>
    </recommendedName>
</protein>
<dbReference type="RefSeq" id="WP_330079515.1">
    <property type="nucleotide sequence ID" value="NZ_JAZDCU010000025.1"/>
</dbReference>
<accession>A0AB35WR35</accession>
<evidence type="ECO:0008006" key="3">
    <source>
        <dbReference type="Google" id="ProtNLM"/>
    </source>
</evidence>
<dbReference type="AlphaFoldDB" id="A0AB35WR35"/>
<evidence type="ECO:0000313" key="1">
    <source>
        <dbReference type="EMBL" id="MEE1866902.1"/>
    </source>
</evidence>
<reference evidence="1 2" key="1">
    <citation type="submission" date="2024-01" db="EMBL/GenBank/DDBJ databases">
        <title>Unpublished Manusciprt.</title>
        <authorList>
            <person name="Duman M."/>
            <person name="Valdes E.G."/>
            <person name="Ajmi N."/>
            <person name="Altun S."/>
            <person name="Saticioglu I.B."/>
        </authorList>
    </citation>
    <scope>NUCLEOTIDE SEQUENCE [LARGE SCALE GENOMIC DNA]</scope>
    <source>
        <strain evidence="1 2">120P</strain>
    </source>
</reference>
<name>A0AB35WR35_9PSED</name>
<organism evidence="1 2">
    <name type="scientific">Pseudomonas auratipiscis</name>
    <dbReference type="NCBI Taxonomy" id="3115853"/>
    <lineage>
        <taxon>Bacteria</taxon>
        <taxon>Pseudomonadati</taxon>
        <taxon>Pseudomonadota</taxon>
        <taxon>Gammaproteobacteria</taxon>
        <taxon>Pseudomonadales</taxon>
        <taxon>Pseudomonadaceae</taxon>
        <taxon>Pseudomonas</taxon>
    </lineage>
</organism>
<keyword evidence="2" id="KW-1185">Reference proteome</keyword>
<proteinExistence type="predicted"/>
<dbReference type="EMBL" id="JAZDQP010000006">
    <property type="protein sequence ID" value="MEE1866902.1"/>
    <property type="molecule type" value="Genomic_DNA"/>
</dbReference>
<dbReference type="Proteomes" id="UP001307839">
    <property type="component" value="Unassembled WGS sequence"/>
</dbReference>
<sequence>MIGDPIPSPRDQVLADLNARIDSFFASGRQPEQLDGPTFAPRPIRPIAAGAMAEDDGPPKPGSRTEINLVRELAKTHTFTEAVEASGIKRPRLLQLSKAHMITFLVSSTERRARAVAKKQREDQKAEHCKQIRALAGTGITRNQVAQQLGISYCLLARLISDHSIDFPLRGKLK</sequence>